<name>A0A2D1U9H4_9SPHI</name>
<accession>A0A2D1U9H4</accession>
<dbReference type="AlphaFoldDB" id="A0A2D1U9H4"/>
<organism evidence="1 2">
    <name type="scientific">Pedobacter ginsengisoli</name>
    <dbReference type="NCBI Taxonomy" id="363852"/>
    <lineage>
        <taxon>Bacteria</taxon>
        <taxon>Pseudomonadati</taxon>
        <taxon>Bacteroidota</taxon>
        <taxon>Sphingobacteriia</taxon>
        <taxon>Sphingobacteriales</taxon>
        <taxon>Sphingobacteriaceae</taxon>
        <taxon>Pedobacter</taxon>
    </lineage>
</organism>
<evidence type="ECO:0000313" key="1">
    <source>
        <dbReference type="EMBL" id="ATP58269.1"/>
    </source>
</evidence>
<dbReference type="RefSeq" id="WP_099440172.1">
    <property type="nucleotide sequence ID" value="NZ_CP024091.1"/>
</dbReference>
<gene>
    <name evidence="1" type="ORF">CPT03_18270</name>
</gene>
<dbReference type="OrthoDB" id="709278at2"/>
<evidence type="ECO:0000313" key="2">
    <source>
        <dbReference type="Proteomes" id="UP000223749"/>
    </source>
</evidence>
<protein>
    <submittedName>
        <fullName evidence="1">Uncharacterized protein</fullName>
    </submittedName>
</protein>
<proteinExistence type="predicted"/>
<keyword evidence="2" id="KW-1185">Reference proteome</keyword>
<dbReference type="KEGG" id="pgs:CPT03_18270"/>
<dbReference type="EMBL" id="CP024091">
    <property type="protein sequence ID" value="ATP58269.1"/>
    <property type="molecule type" value="Genomic_DNA"/>
</dbReference>
<reference evidence="1 2" key="1">
    <citation type="submission" date="2017-10" db="EMBL/GenBank/DDBJ databases">
        <title>Whole genome of Pedobacter ginsengisoli T01R-27 isolated from tomato rhizosphere.</title>
        <authorList>
            <person name="Weon H.-Y."/>
            <person name="Lee S.A."/>
            <person name="Sang M.K."/>
            <person name="Song J."/>
        </authorList>
    </citation>
    <scope>NUCLEOTIDE SEQUENCE [LARGE SCALE GENOMIC DNA]</scope>
    <source>
        <strain evidence="1 2">T01R-27</strain>
    </source>
</reference>
<sequence length="147" mass="16602">MKKTRKYNIRNLEELHATVASLKAEYTMQEDALLSDTKVYFRQFTLGGFIKKYATPSAFLKMDDKLNLSSSLMSYILPFIMNTTLFRGSGFLTKTLVGLASNKVGKTLDAEHLSAIFNSVKSWFTGSKKKRESTEVDYGIPPDSESY</sequence>
<dbReference type="Proteomes" id="UP000223749">
    <property type="component" value="Chromosome"/>
</dbReference>